<dbReference type="Proteomes" id="UP000238312">
    <property type="component" value="Unassembled WGS sequence"/>
</dbReference>
<gene>
    <name evidence="1" type="ORF">B0I32_102290</name>
</gene>
<protein>
    <submittedName>
        <fullName evidence="1">Uncharacterized protein</fullName>
    </submittedName>
</protein>
<comment type="caution">
    <text evidence="1">The sequence shown here is derived from an EMBL/GenBank/DDBJ whole genome shotgun (WGS) entry which is preliminary data.</text>
</comment>
<evidence type="ECO:0000313" key="1">
    <source>
        <dbReference type="EMBL" id="PRX69233.1"/>
    </source>
</evidence>
<keyword evidence="2" id="KW-1185">Reference proteome</keyword>
<evidence type="ECO:0000313" key="2">
    <source>
        <dbReference type="Proteomes" id="UP000238312"/>
    </source>
</evidence>
<dbReference type="AlphaFoldDB" id="A0A2T0N917"/>
<dbReference type="OrthoDB" id="4222977at2"/>
<accession>A0A2T0N917</accession>
<sequence>MFGAGEAGWAAQGAGDATVAALRDVAGADLYRRNAFRITGVSTYANRRAVRERRQRVGTALQVGADLDLGHALPVGPGEVRAAFDRLLDDPRRRLVDELFWLWDTDDATCACVKSLHADHDEAVRAHCAALDREADDPGPIDPELKRLWESAAESWQAVLRRAAFWDHVRHRVAALDDRQLDESAVDGLRQEFATALLRPITDLAGRNQRDQARLASLARRWPAPSVAIDDQLETVAAPRYEAARTGLATANDRLQEGDTALAAATVYTDVLPELRRLDIVVPRDRHRRTAGVHNDTAILLNNCAMILMEHTGPASEATARKWLTTALDLSSDSFTKDAIELNEQQVTELVDTFNRITYEAESLKAGYGPAVADRFLLELRQQAAGTPGEAMIDKLRRDLGTDRGGYAAVAAPRRRRTGLKLAFWAVLVAGGIFLLNQCSAGSSDTAAPAVGRPAAAAQSW</sequence>
<dbReference type="RefSeq" id="WP_106235367.1">
    <property type="nucleotide sequence ID" value="NZ_PVNG01000002.1"/>
</dbReference>
<proteinExistence type="predicted"/>
<dbReference type="EMBL" id="PVNG01000002">
    <property type="protein sequence ID" value="PRX69233.1"/>
    <property type="molecule type" value="Genomic_DNA"/>
</dbReference>
<reference evidence="1 2" key="1">
    <citation type="submission" date="2018-03" db="EMBL/GenBank/DDBJ databases">
        <title>Genomic Encyclopedia of Type Strains, Phase III (KMG-III): the genomes of soil and plant-associated and newly described type strains.</title>
        <authorList>
            <person name="Whitman W."/>
        </authorList>
    </citation>
    <scope>NUCLEOTIDE SEQUENCE [LARGE SCALE GENOMIC DNA]</scope>
    <source>
        <strain evidence="1 2">CGMCC 4.7104</strain>
    </source>
</reference>
<organism evidence="1 2">
    <name type="scientific">Nonomuraea fuscirosea</name>
    <dbReference type="NCBI Taxonomy" id="1291556"/>
    <lineage>
        <taxon>Bacteria</taxon>
        <taxon>Bacillati</taxon>
        <taxon>Actinomycetota</taxon>
        <taxon>Actinomycetes</taxon>
        <taxon>Streptosporangiales</taxon>
        <taxon>Streptosporangiaceae</taxon>
        <taxon>Nonomuraea</taxon>
    </lineage>
</organism>
<name>A0A2T0N917_9ACTN</name>